<reference evidence="2 3" key="1">
    <citation type="submission" date="2013-04" db="EMBL/GenBank/DDBJ databases">
        <title>The Genome Sequence of Propionimicrobium lymphophilum ACS-093-V-SCH5.</title>
        <authorList>
            <consortium name="The Broad Institute Genomics Platform"/>
            <person name="Earl A."/>
            <person name="Ward D."/>
            <person name="Feldgarden M."/>
            <person name="Gevers D."/>
            <person name="Saerens B."/>
            <person name="Vaneechoutte M."/>
            <person name="Walker B."/>
            <person name="Young S."/>
            <person name="Zeng Q."/>
            <person name="Gargeya S."/>
            <person name="Fitzgerald M."/>
            <person name="Haas B."/>
            <person name="Abouelleil A."/>
            <person name="Allen A.W."/>
            <person name="Alvarado L."/>
            <person name="Arachchi H.M."/>
            <person name="Berlin A.M."/>
            <person name="Chapman S.B."/>
            <person name="Gainer-Dewar J."/>
            <person name="Goldberg J."/>
            <person name="Griggs A."/>
            <person name="Gujja S."/>
            <person name="Hansen M."/>
            <person name="Howarth C."/>
            <person name="Imamovic A."/>
            <person name="Ireland A."/>
            <person name="Larimer J."/>
            <person name="McCowan C."/>
            <person name="Murphy C."/>
            <person name="Pearson M."/>
            <person name="Poon T.W."/>
            <person name="Priest M."/>
            <person name="Roberts A."/>
            <person name="Saif S."/>
            <person name="Shea T."/>
            <person name="Sisk P."/>
            <person name="Sykes S."/>
            <person name="Wortman J."/>
            <person name="Nusbaum C."/>
            <person name="Birren B."/>
        </authorList>
    </citation>
    <scope>NUCLEOTIDE SEQUENCE [LARGE SCALE GENOMIC DNA]</scope>
    <source>
        <strain evidence="2 3">ACS-093-V-SCH5</strain>
    </source>
</reference>
<proteinExistence type="predicted"/>
<keyword evidence="3" id="KW-1185">Reference proteome</keyword>
<comment type="caution">
    <text evidence="2">The sequence shown here is derived from an EMBL/GenBank/DDBJ whole genome shotgun (WGS) entry which is preliminary data.</text>
</comment>
<sequence>MPISEDERRDAQAKLSAAYANKMLSDEDFNRRVERVWGTQDSAELAFLISDLNQGYQWPLVQDSHRADEVVSKNYGVPISYSSKPGEAGREFSVGILSGQEMVGPWVCPSRHVTVSVMGGCEIDLRYAKFQSQEVEISCWNLMGGTEITVPPEMQVSIKGFGIMGGFGWKKPQMASPWREAPEGSPRITITGLALMAGVEVIRKER</sequence>
<evidence type="ECO:0000313" key="3">
    <source>
        <dbReference type="Proteomes" id="UP000014417"/>
    </source>
</evidence>
<name>S2VXZ7_9ACTN</name>
<dbReference type="OrthoDB" id="4772576at2"/>
<dbReference type="STRING" id="883161.HMPREF9306_01968"/>
<gene>
    <name evidence="2" type="ORF">HMPREF9306_01968</name>
</gene>
<accession>S2VXZ7</accession>
<dbReference type="InterPro" id="IPR012551">
    <property type="entry name" value="DUF1707_SHOCT-like"/>
</dbReference>
<evidence type="ECO:0000313" key="2">
    <source>
        <dbReference type="EMBL" id="EPD32398.1"/>
    </source>
</evidence>
<evidence type="ECO:0000259" key="1">
    <source>
        <dbReference type="Pfam" id="PF08044"/>
    </source>
</evidence>
<dbReference type="Proteomes" id="UP000014417">
    <property type="component" value="Unassembled WGS sequence"/>
</dbReference>
<dbReference type="HOGENOM" id="CLU_075817_3_0_11"/>
<dbReference type="EMBL" id="AGZR01000009">
    <property type="protein sequence ID" value="EPD32398.1"/>
    <property type="molecule type" value="Genomic_DNA"/>
</dbReference>
<dbReference type="PANTHER" id="PTHR40763">
    <property type="entry name" value="MEMBRANE PROTEIN-RELATED"/>
    <property type="match status" value="1"/>
</dbReference>
<protein>
    <recommendedName>
        <fullName evidence="1">DUF1707 domain-containing protein</fullName>
    </recommendedName>
</protein>
<dbReference type="PATRIC" id="fig|883161.3.peg.1958"/>
<dbReference type="PANTHER" id="PTHR40763:SF5">
    <property type="entry name" value="MEMBRANE PROTEIN"/>
    <property type="match status" value="1"/>
</dbReference>
<dbReference type="RefSeq" id="WP_016456773.1">
    <property type="nucleotide sequence ID" value="NZ_KE150269.1"/>
</dbReference>
<organism evidence="2 3">
    <name type="scientific">Propionimicrobium lymphophilum ACS-093-V-SCH5</name>
    <dbReference type="NCBI Taxonomy" id="883161"/>
    <lineage>
        <taxon>Bacteria</taxon>
        <taxon>Bacillati</taxon>
        <taxon>Actinomycetota</taxon>
        <taxon>Actinomycetes</taxon>
        <taxon>Propionibacteriales</taxon>
        <taxon>Propionibacteriaceae</taxon>
        <taxon>Propionimicrobium</taxon>
    </lineage>
</organism>
<dbReference type="AlphaFoldDB" id="S2VXZ7"/>
<dbReference type="Pfam" id="PF08044">
    <property type="entry name" value="DUF1707"/>
    <property type="match status" value="1"/>
</dbReference>
<feature type="domain" description="DUF1707" evidence="1">
    <location>
        <begin position="3"/>
        <end position="52"/>
    </location>
</feature>